<gene>
    <name evidence="1" type="ORF">BV898_00765</name>
</gene>
<reference evidence="2" key="1">
    <citation type="submission" date="2017-01" db="EMBL/GenBank/DDBJ databases">
        <title>Comparative genomics of anhydrobiosis in the tardigrade Hypsibius dujardini.</title>
        <authorList>
            <person name="Yoshida Y."/>
            <person name="Koutsovoulos G."/>
            <person name="Laetsch D."/>
            <person name="Stevens L."/>
            <person name="Kumar S."/>
            <person name="Horikawa D."/>
            <person name="Ishino K."/>
            <person name="Komine S."/>
            <person name="Tomita M."/>
            <person name="Blaxter M."/>
            <person name="Arakawa K."/>
        </authorList>
    </citation>
    <scope>NUCLEOTIDE SEQUENCE [LARGE SCALE GENOMIC DNA]</scope>
    <source>
        <strain evidence="2">Z151</strain>
    </source>
</reference>
<keyword evidence="2" id="KW-1185">Reference proteome</keyword>
<name>A0A1W0XEC8_HYPEX</name>
<dbReference type="AlphaFoldDB" id="A0A1W0XEC8"/>
<dbReference type="OrthoDB" id="2016582at2759"/>
<evidence type="ECO:0008006" key="3">
    <source>
        <dbReference type="Google" id="ProtNLM"/>
    </source>
</evidence>
<comment type="caution">
    <text evidence="1">The sequence shown here is derived from an EMBL/GenBank/DDBJ whole genome shotgun (WGS) entry which is preliminary data.</text>
</comment>
<evidence type="ECO:0000313" key="1">
    <source>
        <dbReference type="EMBL" id="OQV25840.1"/>
    </source>
</evidence>
<dbReference type="EMBL" id="MTYJ01000002">
    <property type="protein sequence ID" value="OQV25840.1"/>
    <property type="molecule type" value="Genomic_DNA"/>
</dbReference>
<sequence length="212" mass="23201">MLLIKSIAIHRTKLMAAVRTHLPEYYALVYQMYRHRTERFFGEHVLPSESGVQQGYPLGPLLFCLLTRGPSGAMRARLNAWCLDNGTLGDTVNVVLQDLQSDIGMGSDIGLELNLAKCEALVFAGDVANRQEAGATIHQFAPTISFPDPEELSLLAAPLLLEGISTGMDFKAATLRLLASQMGIQPAHQALFILRNCLSTSKVLYMLRCSPA</sequence>
<protein>
    <recommendedName>
        <fullName evidence="3">Reverse transcriptase domain-containing protein</fullName>
    </recommendedName>
</protein>
<proteinExistence type="predicted"/>
<dbReference type="Proteomes" id="UP000192578">
    <property type="component" value="Unassembled WGS sequence"/>
</dbReference>
<accession>A0A1W0XEC8</accession>
<organism evidence="1 2">
    <name type="scientific">Hypsibius exemplaris</name>
    <name type="common">Freshwater tardigrade</name>
    <dbReference type="NCBI Taxonomy" id="2072580"/>
    <lineage>
        <taxon>Eukaryota</taxon>
        <taxon>Metazoa</taxon>
        <taxon>Ecdysozoa</taxon>
        <taxon>Tardigrada</taxon>
        <taxon>Eutardigrada</taxon>
        <taxon>Parachela</taxon>
        <taxon>Hypsibioidea</taxon>
        <taxon>Hypsibiidae</taxon>
        <taxon>Hypsibius</taxon>
    </lineage>
</organism>
<evidence type="ECO:0000313" key="2">
    <source>
        <dbReference type="Proteomes" id="UP000192578"/>
    </source>
</evidence>